<sequence length="75" mass="8433">MSQSLDKVSKFLSFVLRHQPEAIGINLDSEGWVEIENLIYQAGINGTKLDLGLIEQVVSTSDKKRLTLSECKRKI</sequence>
<dbReference type="EMBL" id="FOHV01000058">
    <property type="protein sequence ID" value="SET64893.1"/>
    <property type="molecule type" value="Genomic_DNA"/>
</dbReference>
<dbReference type="Gene3D" id="1.10.10.970">
    <property type="entry name" value="RNA 2'-phosphotransferase, Tpt1/KptA family, N-terminal domain"/>
    <property type="match status" value="1"/>
</dbReference>
<keyword evidence="2" id="KW-1185">Reference proteome</keyword>
<dbReference type="SUPFAM" id="SSF56399">
    <property type="entry name" value="ADP-ribosylation"/>
    <property type="match status" value="1"/>
</dbReference>
<name>A0A1I0G4U7_9GAMM</name>
<dbReference type="STRING" id="1123402.SAMN02583745_02966"/>
<dbReference type="AlphaFoldDB" id="A0A1I0G4U7"/>
<dbReference type="GO" id="GO:0008033">
    <property type="term" value="P:tRNA processing"/>
    <property type="evidence" value="ECO:0007669"/>
    <property type="project" value="TreeGrafter"/>
</dbReference>
<dbReference type="Proteomes" id="UP000242642">
    <property type="component" value="Unassembled WGS sequence"/>
</dbReference>
<reference evidence="2" key="1">
    <citation type="submission" date="2016-10" db="EMBL/GenBank/DDBJ databases">
        <authorList>
            <person name="Varghese N."/>
            <person name="Submissions S."/>
        </authorList>
    </citation>
    <scope>NUCLEOTIDE SEQUENCE [LARGE SCALE GENOMIC DNA]</scope>
    <source>
        <strain evidence="2">DSM 18579</strain>
    </source>
</reference>
<gene>
    <name evidence="1" type="ORF">SAMN02583745_02966</name>
</gene>
<dbReference type="PANTHER" id="PTHR12684">
    <property type="entry name" value="PUTATIVE PHOSPHOTRANSFERASE"/>
    <property type="match status" value="1"/>
</dbReference>
<evidence type="ECO:0000313" key="1">
    <source>
        <dbReference type="EMBL" id="SET64893.1"/>
    </source>
</evidence>
<dbReference type="InterPro" id="IPR002745">
    <property type="entry name" value="Ptrans_KptA/Tpt1"/>
</dbReference>
<dbReference type="Pfam" id="PF01885">
    <property type="entry name" value="PTS_2-RNA"/>
    <property type="match status" value="1"/>
</dbReference>
<accession>A0A1I0G4U7</accession>
<dbReference type="PANTHER" id="PTHR12684:SF2">
    <property type="entry name" value="TRNA 2'-PHOSPHOTRANSFERASE 1"/>
    <property type="match status" value="1"/>
</dbReference>
<protein>
    <submittedName>
        <fullName evidence="1">RNA 2'-phosphotransferase, Tpt1 / KptA family</fullName>
    </submittedName>
</protein>
<dbReference type="InterPro" id="IPR042080">
    <property type="entry name" value="RNA_2'-PTrans_N"/>
</dbReference>
<proteinExistence type="predicted"/>
<organism evidence="1 2">
    <name type="scientific">Thorsellia anophelis DSM 18579</name>
    <dbReference type="NCBI Taxonomy" id="1123402"/>
    <lineage>
        <taxon>Bacteria</taxon>
        <taxon>Pseudomonadati</taxon>
        <taxon>Pseudomonadota</taxon>
        <taxon>Gammaproteobacteria</taxon>
        <taxon>Enterobacterales</taxon>
        <taxon>Thorselliaceae</taxon>
        <taxon>Thorsellia</taxon>
    </lineage>
</organism>
<keyword evidence="1" id="KW-0808">Transferase</keyword>
<evidence type="ECO:0000313" key="2">
    <source>
        <dbReference type="Proteomes" id="UP000242642"/>
    </source>
</evidence>
<dbReference type="GO" id="GO:0000215">
    <property type="term" value="F:tRNA 2'-phosphotransferase activity"/>
    <property type="evidence" value="ECO:0007669"/>
    <property type="project" value="TreeGrafter"/>
</dbReference>